<dbReference type="AlphaFoldDB" id="A0A921LBQ9"/>
<evidence type="ECO:0000256" key="1">
    <source>
        <dbReference type="ARBA" id="ARBA00004651"/>
    </source>
</evidence>
<dbReference type="Pfam" id="PF13567">
    <property type="entry name" value="DUF4131"/>
    <property type="match status" value="1"/>
</dbReference>
<feature type="transmembrane region" description="Helical" evidence="6">
    <location>
        <begin position="259"/>
        <end position="278"/>
    </location>
</feature>
<evidence type="ECO:0000313" key="10">
    <source>
        <dbReference type="Proteomes" id="UP000717835"/>
    </source>
</evidence>
<comment type="subcellular location">
    <subcellularLocation>
        <location evidence="1">Cell membrane</location>
        <topology evidence="1">Multi-pass membrane protein</topology>
    </subcellularLocation>
</comment>
<keyword evidence="3 6" id="KW-0812">Transmembrane</keyword>
<dbReference type="InterPro" id="IPR025405">
    <property type="entry name" value="DUF4131"/>
</dbReference>
<dbReference type="PANTHER" id="PTHR30619">
    <property type="entry name" value="DNA INTERNALIZATION/COMPETENCE PROTEIN COMEC/REC2"/>
    <property type="match status" value="1"/>
</dbReference>
<evidence type="ECO:0000256" key="5">
    <source>
        <dbReference type="ARBA" id="ARBA00023136"/>
    </source>
</evidence>
<keyword evidence="5 6" id="KW-0472">Membrane</keyword>
<feature type="domain" description="ComEC/Rec2-related protein" evidence="7">
    <location>
        <begin position="235"/>
        <end position="505"/>
    </location>
</feature>
<evidence type="ECO:0000256" key="4">
    <source>
        <dbReference type="ARBA" id="ARBA00022989"/>
    </source>
</evidence>
<dbReference type="InterPro" id="IPR004477">
    <property type="entry name" value="ComEC_N"/>
</dbReference>
<dbReference type="Proteomes" id="UP000717835">
    <property type="component" value="Unassembled WGS sequence"/>
</dbReference>
<feature type="transmembrane region" description="Helical" evidence="6">
    <location>
        <begin position="353"/>
        <end position="373"/>
    </location>
</feature>
<name>A0A921LBQ9_9BACT</name>
<accession>A0A921LBQ9</accession>
<feature type="transmembrane region" description="Helical" evidence="6">
    <location>
        <begin position="59"/>
        <end position="77"/>
    </location>
</feature>
<sequence length="696" mass="77979">MFLQGLQQHPFLRLLLPLAAGIVCGDALLHALPTGLLLSLAALAAGMLVISHWLSRQRLFGVSLHALLAITGCLLLQRQLAQADFPFTGKAGFYKVVIHSQPEAKARSLLCPSLVLECGKNDTVLTPAASNKQFLLYLPPDSAARSLQRGDILWIHARLAPPANQGLPDEFDYARFLRLRGVCGTAYVPAGQWQKAGHDFTRTLRQRAADRQARIVEQYRRQGFEGDELAILSALTVGDKDDLSEDIVETYSVTGASHVLALSGLHIGFLYALFWFLAAPLWKRWRLLKLPLLLLLVVLLWGFAFLTGLSPSVVRSVTMFSILALSYLQVEKPLTANTVAATAFLMLLVRPTWLFDVGFQLSFCAVAAILLFYPRLNSLYRGKNRFIGKVWSLMSVSIAAQLGTAPLVAHYFARFSTHFLLTNLWVIPMVSIILYAAVAWLALSPFATLQAALTPCIEKLIQGQNYVLQRIEQLPFASIDHLWLDTAEVLLIYATLLTACRYLRRRTAGHAYTLLFTLLIWAGYHTLNITTSRPSQSIAFYNVKDTPAVHCLTGGKHSWLVCADSLPRTEWLQRSLAPHWNHQRLLPPQVVTGRYQADDLSLHDNIVTYAGSRICLLNDNRWRDRRSPRPLPVDYLYLSRGYQGGIHELTSLFRIGTVIVDGSLSSYYRQRIADDCLRLDIPCRYLEKEGIIRIPL</sequence>
<evidence type="ECO:0000313" key="9">
    <source>
        <dbReference type="EMBL" id="HJF91403.1"/>
    </source>
</evidence>
<comment type="caution">
    <text evidence="9">The sequence shown here is derived from an EMBL/GenBank/DDBJ whole genome shotgun (WGS) entry which is preliminary data.</text>
</comment>
<feature type="transmembrane region" description="Helical" evidence="6">
    <location>
        <begin position="393"/>
        <end position="413"/>
    </location>
</feature>
<proteinExistence type="predicted"/>
<feature type="transmembrane region" description="Helical" evidence="6">
    <location>
        <begin position="290"/>
        <end position="309"/>
    </location>
</feature>
<feature type="transmembrane region" description="Helical" evidence="6">
    <location>
        <begin position="35"/>
        <end position="54"/>
    </location>
</feature>
<gene>
    <name evidence="9" type="ORF">K8W02_03325</name>
</gene>
<feature type="transmembrane region" description="Helical" evidence="6">
    <location>
        <begin position="425"/>
        <end position="443"/>
    </location>
</feature>
<evidence type="ECO:0000256" key="3">
    <source>
        <dbReference type="ARBA" id="ARBA00022692"/>
    </source>
</evidence>
<dbReference type="PANTHER" id="PTHR30619:SF1">
    <property type="entry name" value="RECOMBINATION PROTEIN 2"/>
    <property type="match status" value="1"/>
</dbReference>
<dbReference type="NCBIfam" id="TIGR00360">
    <property type="entry name" value="ComEC_N-term"/>
    <property type="match status" value="1"/>
</dbReference>
<reference evidence="9" key="2">
    <citation type="submission" date="2021-09" db="EMBL/GenBank/DDBJ databases">
        <authorList>
            <person name="Gilroy R."/>
        </authorList>
    </citation>
    <scope>NUCLEOTIDE SEQUENCE</scope>
    <source>
        <strain evidence="9">CHK55-1828</strain>
    </source>
</reference>
<dbReference type="EMBL" id="DYVX01000028">
    <property type="protein sequence ID" value="HJF91403.1"/>
    <property type="molecule type" value="Genomic_DNA"/>
</dbReference>
<dbReference type="RefSeq" id="WP_276826481.1">
    <property type="nucleotide sequence ID" value="NZ_DYVX01000028.1"/>
</dbReference>
<dbReference type="Pfam" id="PF03772">
    <property type="entry name" value="Competence"/>
    <property type="match status" value="1"/>
</dbReference>
<feature type="transmembrane region" description="Helical" evidence="6">
    <location>
        <begin position="511"/>
        <end position="527"/>
    </location>
</feature>
<evidence type="ECO:0000256" key="6">
    <source>
        <dbReference type="SAM" id="Phobius"/>
    </source>
</evidence>
<dbReference type="InterPro" id="IPR052159">
    <property type="entry name" value="Competence_DNA_uptake"/>
</dbReference>
<evidence type="ECO:0000256" key="2">
    <source>
        <dbReference type="ARBA" id="ARBA00022475"/>
    </source>
</evidence>
<organism evidence="9 10">
    <name type="scientific">Mediterranea massiliensis</name>
    <dbReference type="NCBI Taxonomy" id="1841865"/>
    <lineage>
        <taxon>Bacteria</taxon>
        <taxon>Pseudomonadati</taxon>
        <taxon>Bacteroidota</taxon>
        <taxon>Bacteroidia</taxon>
        <taxon>Bacteroidales</taxon>
        <taxon>Bacteroidaceae</taxon>
        <taxon>Mediterranea</taxon>
    </lineage>
</organism>
<feature type="domain" description="DUF4131" evidence="8">
    <location>
        <begin position="32"/>
        <end position="192"/>
    </location>
</feature>
<dbReference type="GO" id="GO:0005886">
    <property type="term" value="C:plasma membrane"/>
    <property type="evidence" value="ECO:0007669"/>
    <property type="project" value="UniProtKB-SubCell"/>
</dbReference>
<evidence type="ECO:0000259" key="7">
    <source>
        <dbReference type="Pfam" id="PF03772"/>
    </source>
</evidence>
<protein>
    <submittedName>
        <fullName evidence="9">ComEC family competence protein</fullName>
    </submittedName>
</protein>
<reference evidence="9" key="1">
    <citation type="journal article" date="2021" name="PeerJ">
        <title>Extensive microbial diversity within the chicken gut microbiome revealed by metagenomics and culture.</title>
        <authorList>
            <person name="Gilroy R."/>
            <person name="Ravi A."/>
            <person name="Getino M."/>
            <person name="Pursley I."/>
            <person name="Horton D.L."/>
            <person name="Alikhan N.F."/>
            <person name="Baker D."/>
            <person name="Gharbi K."/>
            <person name="Hall N."/>
            <person name="Watson M."/>
            <person name="Adriaenssens E.M."/>
            <person name="Foster-Nyarko E."/>
            <person name="Jarju S."/>
            <person name="Secka A."/>
            <person name="Antonio M."/>
            <person name="Oren A."/>
            <person name="Chaudhuri R.R."/>
            <person name="La Ragione R."/>
            <person name="Hildebrand F."/>
            <person name="Pallen M.J."/>
        </authorList>
    </citation>
    <scope>NUCLEOTIDE SEQUENCE</scope>
    <source>
        <strain evidence="9">CHK55-1828</strain>
    </source>
</reference>
<keyword evidence="4 6" id="KW-1133">Transmembrane helix</keyword>
<evidence type="ECO:0000259" key="8">
    <source>
        <dbReference type="Pfam" id="PF13567"/>
    </source>
</evidence>
<keyword evidence="2" id="KW-1003">Cell membrane</keyword>